<dbReference type="AlphaFoldDB" id="A0A9K3DSH5"/>
<evidence type="ECO:0000313" key="1">
    <source>
        <dbReference type="EMBL" id="KAF5759572.1"/>
    </source>
</evidence>
<evidence type="ECO:0000313" key="2">
    <source>
        <dbReference type="Proteomes" id="UP000215914"/>
    </source>
</evidence>
<keyword evidence="2" id="KW-1185">Reference proteome</keyword>
<protein>
    <submittedName>
        <fullName evidence="1">Uncharacterized protein</fullName>
    </submittedName>
</protein>
<proteinExistence type="predicted"/>
<accession>A0A9K3DSH5</accession>
<name>A0A9K3DSH5_HELAN</name>
<dbReference type="EMBL" id="MNCJ02000331">
    <property type="protein sequence ID" value="KAF5759572.1"/>
    <property type="molecule type" value="Genomic_DNA"/>
</dbReference>
<reference evidence="1" key="2">
    <citation type="submission" date="2020-06" db="EMBL/GenBank/DDBJ databases">
        <title>Helianthus annuus Genome sequencing and assembly Release 2.</title>
        <authorList>
            <person name="Gouzy J."/>
            <person name="Langlade N."/>
            <person name="Munos S."/>
        </authorList>
    </citation>
    <scope>NUCLEOTIDE SEQUENCE</scope>
    <source>
        <tissue evidence="1">Leaves</tissue>
    </source>
</reference>
<reference evidence="1" key="1">
    <citation type="journal article" date="2017" name="Nature">
        <title>The sunflower genome provides insights into oil metabolism, flowering and Asterid evolution.</title>
        <authorList>
            <person name="Badouin H."/>
            <person name="Gouzy J."/>
            <person name="Grassa C.J."/>
            <person name="Murat F."/>
            <person name="Staton S.E."/>
            <person name="Cottret L."/>
            <person name="Lelandais-Briere C."/>
            <person name="Owens G.L."/>
            <person name="Carrere S."/>
            <person name="Mayjonade B."/>
            <person name="Legrand L."/>
            <person name="Gill N."/>
            <person name="Kane N.C."/>
            <person name="Bowers J.E."/>
            <person name="Hubner S."/>
            <person name="Bellec A."/>
            <person name="Berard A."/>
            <person name="Berges H."/>
            <person name="Blanchet N."/>
            <person name="Boniface M.C."/>
            <person name="Brunel D."/>
            <person name="Catrice O."/>
            <person name="Chaidir N."/>
            <person name="Claudel C."/>
            <person name="Donnadieu C."/>
            <person name="Faraut T."/>
            <person name="Fievet G."/>
            <person name="Helmstetter N."/>
            <person name="King M."/>
            <person name="Knapp S.J."/>
            <person name="Lai Z."/>
            <person name="Le Paslier M.C."/>
            <person name="Lippi Y."/>
            <person name="Lorenzon L."/>
            <person name="Mandel J.R."/>
            <person name="Marage G."/>
            <person name="Marchand G."/>
            <person name="Marquand E."/>
            <person name="Bret-Mestries E."/>
            <person name="Morien E."/>
            <person name="Nambeesan S."/>
            <person name="Nguyen T."/>
            <person name="Pegot-Espagnet P."/>
            <person name="Pouilly N."/>
            <person name="Raftis F."/>
            <person name="Sallet E."/>
            <person name="Schiex T."/>
            <person name="Thomas J."/>
            <person name="Vandecasteele C."/>
            <person name="Vares D."/>
            <person name="Vear F."/>
            <person name="Vautrin S."/>
            <person name="Crespi M."/>
            <person name="Mangin B."/>
            <person name="Burke J.M."/>
            <person name="Salse J."/>
            <person name="Munos S."/>
            <person name="Vincourt P."/>
            <person name="Rieseberg L.H."/>
            <person name="Langlade N.B."/>
        </authorList>
    </citation>
    <scope>NUCLEOTIDE SEQUENCE</scope>
    <source>
        <tissue evidence="1">Leaves</tissue>
    </source>
</reference>
<dbReference type="Gramene" id="mRNA:HanXRQr2_Chr16g0742841">
    <property type="protein sequence ID" value="mRNA:HanXRQr2_Chr16g0742841"/>
    <property type="gene ID" value="HanXRQr2_Chr16g0742841"/>
</dbReference>
<comment type="caution">
    <text evidence="1">The sequence shown here is derived from an EMBL/GenBank/DDBJ whole genome shotgun (WGS) entry which is preliminary data.</text>
</comment>
<gene>
    <name evidence="1" type="ORF">HanXRQr2_Chr16g0742841</name>
</gene>
<dbReference type="Proteomes" id="UP000215914">
    <property type="component" value="Unassembled WGS sequence"/>
</dbReference>
<organism evidence="1 2">
    <name type="scientific">Helianthus annuus</name>
    <name type="common">Common sunflower</name>
    <dbReference type="NCBI Taxonomy" id="4232"/>
    <lineage>
        <taxon>Eukaryota</taxon>
        <taxon>Viridiplantae</taxon>
        <taxon>Streptophyta</taxon>
        <taxon>Embryophyta</taxon>
        <taxon>Tracheophyta</taxon>
        <taxon>Spermatophyta</taxon>
        <taxon>Magnoliopsida</taxon>
        <taxon>eudicotyledons</taxon>
        <taxon>Gunneridae</taxon>
        <taxon>Pentapetalae</taxon>
        <taxon>asterids</taxon>
        <taxon>campanulids</taxon>
        <taxon>Asterales</taxon>
        <taxon>Asteraceae</taxon>
        <taxon>Asteroideae</taxon>
        <taxon>Heliantheae alliance</taxon>
        <taxon>Heliantheae</taxon>
        <taxon>Helianthus</taxon>
    </lineage>
</organism>
<sequence length="80" mass="9080">MMLSRPDRRARPVLLEKSGEDAALWRMFDLDYMGRVDLLPCAGGEGFNLEIVGNFRVPKRDVLNAPLPQGKGIIYSFLVW</sequence>